<evidence type="ECO:0000313" key="3">
    <source>
        <dbReference type="Proteomes" id="UP000249458"/>
    </source>
</evidence>
<dbReference type="EMBL" id="MVJN01000003">
    <property type="protein sequence ID" value="RAP37491.1"/>
    <property type="molecule type" value="Genomic_DNA"/>
</dbReference>
<dbReference type="Gene3D" id="1.10.340.30">
    <property type="entry name" value="Hypothetical protein, domain 2"/>
    <property type="match status" value="1"/>
</dbReference>
<feature type="binding site" evidence="1">
    <location>
        <position position="32"/>
    </location>
    <ligand>
        <name>Zn(2+)</name>
        <dbReference type="ChEBI" id="CHEBI:29105"/>
    </ligand>
</feature>
<proteinExistence type="predicted"/>
<protein>
    <recommendedName>
        <fullName evidence="4">DNA-3-methyladenine glycosylase I</fullName>
    </recommendedName>
</protein>
<dbReference type="InterPro" id="IPR005019">
    <property type="entry name" value="Adenine_glyco"/>
</dbReference>
<reference evidence="2 3" key="1">
    <citation type="submission" date="2017-02" db="EMBL/GenBank/DDBJ databases">
        <title>Legionella quilivanii strain from human: case report and whole genome sequencing analysis.</title>
        <authorList>
            <person name="Lalancette C."/>
            <person name="Leduc J.-M."/>
            <person name="Levesque S."/>
            <person name="Fournier E."/>
            <person name="Saoud J."/>
            <person name="Faucher S.P."/>
            <person name="Bernard K."/>
            <person name="Martineau C."/>
            <person name="Longtin J."/>
        </authorList>
    </citation>
    <scope>NUCLEOTIDE SEQUENCE [LARGE SCALE GENOMIC DNA]</scope>
    <source>
        <strain evidence="2 3">ID143958</strain>
    </source>
</reference>
<comment type="caution">
    <text evidence="2">The sequence shown here is derived from an EMBL/GenBank/DDBJ whole genome shotgun (WGS) entry which is preliminary data.</text>
</comment>
<sequence length="205" mass="24231">MFCLYLGNGPLKNSERIRCTWCQKDELYQRYHDEEWGVPLKNRDKLFEMIVLESMQAGLSWHIILKRREVMRKAFYNFSPERLAALSDDELITFLSNEELIRNRLKIFSIRKNAQAFLRIEETQSIVDYLWQFTNGQVIVNKRHDLSEIPTESSESRAMARQMRKDGFAFLGPTSCYAFMQSVGMVNDHICSCYRYNELIEQADT</sequence>
<evidence type="ECO:0008006" key="4">
    <source>
        <dbReference type="Google" id="ProtNLM"/>
    </source>
</evidence>
<accession>A0A364LL75</accession>
<dbReference type="Proteomes" id="UP000249458">
    <property type="component" value="Unassembled WGS sequence"/>
</dbReference>
<name>A0A364LL75_9GAMM</name>
<gene>
    <name evidence="2" type="ORF">B1207_04770</name>
</gene>
<dbReference type="GO" id="GO:0006284">
    <property type="term" value="P:base-excision repair"/>
    <property type="evidence" value="ECO:0007669"/>
    <property type="project" value="InterPro"/>
</dbReference>
<keyword evidence="1" id="KW-0862">Zinc</keyword>
<feature type="binding site" evidence="1">
    <location>
        <position position="189"/>
    </location>
    <ligand>
        <name>Zn(2+)</name>
        <dbReference type="ChEBI" id="CHEBI:29105"/>
    </ligand>
</feature>
<dbReference type="PANTHER" id="PTHR30037:SF4">
    <property type="entry name" value="DNA-3-METHYLADENINE GLYCOSYLASE I"/>
    <property type="match status" value="1"/>
</dbReference>
<feature type="binding site" evidence="1">
    <location>
        <position position="19"/>
    </location>
    <ligand>
        <name>Zn(2+)</name>
        <dbReference type="ChEBI" id="CHEBI:29105"/>
    </ligand>
</feature>
<dbReference type="AlphaFoldDB" id="A0A364LL75"/>
<dbReference type="InterPro" id="IPR052891">
    <property type="entry name" value="DNA-3mA_glycosylase"/>
</dbReference>
<dbReference type="SUPFAM" id="SSF48150">
    <property type="entry name" value="DNA-glycosylase"/>
    <property type="match status" value="1"/>
</dbReference>
<dbReference type="GO" id="GO:0008725">
    <property type="term" value="F:DNA-3-methyladenine glycosylase activity"/>
    <property type="evidence" value="ECO:0007669"/>
    <property type="project" value="InterPro"/>
</dbReference>
<evidence type="ECO:0000313" key="2">
    <source>
        <dbReference type="EMBL" id="RAP37491.1"/>
    </source>
</evidence>
<dbReference type="RefSeq" id="WP_216362456.1">
    <property type="nucleotide sequence ID" value="NZ_MVJN01000003.1"/>
</dbReference>
<feature type="binding site" evidence="1">
    <location>
        <position position="193"/>
    </location>
    <ligand>
        <name>Zn(2+)</name>
        <dbReference type="ChEBI" id="CHEBI:29105"/>
    </ligand>
</feature>
<organism evidence="2 3">
    <name type="scientific">Legionella quinlivanii</name>
    <dbReference type="NCBI Taxonomy" id="45073"/>
    <lineage>
        <taxon>Bacteria</taxon>
        <taxon>Pseudomonadati</taxon>
        <taxon>Pseudomonadota</taxon>
        <taxon>Gammaproteobacteria</taxon>
        <taxon>Legionellales</taxon>
        <taxon>Legionellaceae</taxon>
        <taxon>Legionella</taxon>
    </lineage>
</organism>
<dbReference type="PANTHER" id="PTHR30037">
    <property type="entry name" value="DNA-3-METHYLADENINE GLYCOSYLASE 1"/>
    <property type="match status" value="1"/>
</dbReference>
<keyword evidence="1" id="KW-0479">Metal-binding</keyword>
<dbReference type="Pfam" id="PF03352">
    <property type="entry name" value="Adenine_glyco"/>
    <property type="match status" value="1"/>
</dbReference>
<evidence type="ECO:0000256" key="1">
    <source>
        <dbReference type="PIRSR" id="PIRSR605019-1"/>
    </source>
</evidence>
<dbReference type="GO" id="GO:0046872">
    <property type="term" value="F:metal ion binding"/>
    <property type="evidence" value="ECO:0007669"/>
    <property type="project" value="UniProtKB-KW"/>
</dbReference>
<dbReference type="InterPro" id="IPR011257">
    <property type="entry name" value="DNA_glycosylase"/>
</dbReference>